<feature type="domain" description="NAC" evidence="6">
    <location>
        <begin position="14"/>
        <end position="163"/>
    </location>
</feature>
<dbReference type="PROSITE" id="PS51005">
    <property type="entry name" value="NAC"/>
    <property type="match status" value="1"/>
</dbReference>
<keyword evidence="4" id="KW-0804">Transcription</keyword>
<dbReference type="InterPro" id="IPR036093">
    <property type="entry name" value="NAC_dom_sf"/>
</dbReference>
<accession>A0ABR0VK63</accession>
<protein>
    <recommendedName>
        <fullName evidence="6">NAC domain-containing protein</fullName>
    </recommendedName>
</protein>
<dbReference type="Pfam" id="PF02365">
    <property type="entry name" value="NAM"/>
    <property type="match status" value="1"/>
</dbReference>
<name>A0ABR0VK63_REHGL</name>
<comment type="caution">
    <text evidence="7">The sequence shown here is derived from an EMBL/GenBank/DDBJ whole genome shotgun (WGS) entry which is preliminary data.</text>
</comment>
<sequence>MGVRETDPLSQLSLPPGFRFYPTDEELLVQYLCRKVAGHHFSLQIIGDIDLYKFDPWDLPSKAIFGEKEWYFFSPRDRKYPNGSRPNRVAGSGYCKATGTDKIITTQGRKLDEWVLCRIYKKNSSAQKANAVVSGVQSKEYSLGSSSSSSSQYDDVLESLPDINDRFFSLPRMNSLKNLQQLGSGNFDWATLAGLTPLPELGQPEPTLAQHPQGPQQMNNNDMNGQNDMYAPSLQQFGGNANVMDEEVQSGVRAQRVDRPGYFQQNAGLFAPDFSNAFDPFVVRCPTQTGGLGFRQ</sequence>
<keyword evidence="5" id="KW-0539">Nucleus</keyword>
<reference evidence="7 8" key="1">
    <citation type="journal article" date="2021" name="Comput. Struct. Biotechnol. J.">
        <title>De novo genome assembly of the potent medicinal plant Rehmannia glutinosa using nanopore technology.</title>
        <authorList>
            <person name="Ma L."/>
            <person name="Dong C."/>
            <person name="Song C."/>
            <person name="Wang X."/>
            <person name="Zheng X."/>
            <person name="Niu Y."/>
            <person name="Chen S."/>
            <person name="Feng W."/>
        </authorList>
    </citation>
    <scope>NUCLEOTIDE SEQUENCE [LARGE SCALE GENOMIC DNA]</scope>
    <source>
        <strain evidence="7">DH-2019</strain>
    </source>
</reference>
<dbReference type="PANTHER" id="PTHR31744">
    <property type="entry name" value="PROTEIN CUP-SHAPED COTYLEDON 2-RELATED"/>
    <property type="match status" value="1"/>
</dbReference>
<comment type="subcellular location">
    <subcellularLocation>
        <location evidence="1">Nucleus</location>
    </subcellularLocation>
</comment>
<keyword evidence="3" id="KW-0238">DNA-binding</keyword>
<evidence type="ECO:0000313" key="7">
    <source>
        <dbReference type="EMBL" id="KAK6134504.1"/>
    </source>
</evidence>
<evidence type="ECO:0000256" key="2">
    <source>
        <dbReference type="ARBA" id="ARBA00023015"/>
    </source>
</evidence>
<gene>
    <name evidence="7" type="ORF">DH2020_031738</name>
</gene>
<dbReference type="Proteomes" id="UP001318860">
    <property type="component" value="Unassembled WGS sequence"/>
</dbReference>
<organism evidence="7 8">
    <name type="scientific">Rehmannia glutinosa</name>
    <name type="common">Chinese foxglove</name>
    <dbReference type="NCBI Taxonomy" id="99300"/>
    <lineage>
        <taxon>Eukaryota</taxon>
        <taxon>Viridiplantae</taxon>
        <taxon>Streptophyta</taxon>
        <taxon>Embryophyta</taxon>
        <taxon>Tracheophyta</taxon>
        <taxon>Spermatophyta</taxon>
        <taxon>Magnoliopsida</taxon>
        <taxon>eudicotyledons</taxon>
        <taxon>Gunneridae</taxon>
        <taxon>Pentapetalae</taxon>
        <taxon>asterids</taxon>
        <taxon>lamiids</taxon>
        <taxon>Lamiales</taxon>
        <taxon>Orobanchaceae</taxon>
        <taxon>Rehmannieae</taxon>
        <taxon>Rehmannia</taxon>
    </lineage>
</organism>
<evidence type="ECO:0000256" key="3">
    <source>
        <dbReference type="ARBA" id="ARBA00023125"/>
    </source>
</evidence>
<evidence type="ECO:0000259" key="6">
    <source>
        <dbReference type="PROSITE" id="PS51005"/>
    </source>
</evidence>
<evidence type="ECO:0000256" key="4">
    <source>
        <dbReference type="ARBA" id="ARBA00023163"/>
    </source>
</evidence>
<keyword evidence="2" id="KW-0805">Transcription regulation</keyword>
<dbReference type="EMBL" id="JABTTQ020001148">
    <property type="protein sequence ID" value="KAK6134504.1"/>
    <property type="molecule type" value="Genomic_DNA"/>
</dbReference>
<dbReference type="InterPro" id="IPR003441">
    <property type="entry name" value="NAC-dom"/>
</dbReference>
<evidence type="ECO:0000313" key="8">
    <source>
        <dbReference type="Proteomes" id="UP001318860"/>
    </source>
</evidence>
<keyword evidence="8" id="KW-1185">Reference proteome</keyword>
<dbReference type="Gene3D" id="2.170.150.80">
    <property type="entry name" value="NAC domain"/>
    <property type="match status" value="1"/>
</dbReference>
<proteinExistence type="predicted"/>
<evidence type="ECO:0000256" key="5">
    <source>
        <dbReference type="ARBA" id="ARBA00023242"/>
    </source>
</evidence>
<dbReference type="SUPFAM" id="SSF101941">
    <property type="entry name" value="NAC domain"/>
    <property type="match status" value="1"/>
</dbReference>
<dbReference type="PANTHER" id="PTHR31744:SF233">
    <property type="entry name" value="NAC DOMAIN-CONTAINING PROTEIN 72-LIKE"/>
    <property type="match status" value="1"/>
</dbReference>
<evidence type="ECO:0000256" key="1">
    <source>
        <dbReference type="ARBA" id="ARBA00004123"/>
    </source>
</evidence>